<dbReference type="EMBL" id="CAUYUJ010000588">
    <property type="protein sequence ID" value="CAK0791465.1"/>
    <property type="molecule type" value="Genomic_DNA"/>
</dbReference>
<comment type="caution">
    <text evidence="2">The sequence shown here is derived from an EMBL/GenBank/DDBJ whole genome shotgun (WGS) entry which is preliminary data.</text>
</comment>
<gene>
    <name evidence="2" type="ORF">PCOR1329_LOCUS2347</name>
</gene>
<feature type="compositionally biased region" description="Basic residues" evidence="1">
    <location>
        <begin position="1"/>
        <end position="18"/>
    </location>
</feature>
<feature type="compositionally biased region" description="Low complexity" evidence="1">
    <location>
        <begin position="184"/>
        <end position="206"/>
    </location>
</feature>
<protein>
    <recommendedName>
        <fullName evidence="4">Rad60/SUMO-like domain-containing protein</fullName>
    </recommendedName>
</protein>
<feature type="compositionally biased region" description="Pro residues" evidence="1">
    <location>
        <begin position="207"/>
        <end position="217"/>
    </location>
</feature>
<dbReference type="Proteomes" id="UP001189429">
    <property type="component" value="Unassembled WGS sequence"/>
</dbReference>
<reference evidence="2" key="1">
    <citation type="submission" date="2023-10" db="EMBL/GenBank/DDBJ databases">
        <authorList>
            <person name="Chen Y."/>
            <person name="Shah S."/>
            <person name="Dougan E. K."/>
            <person name="Thang M."/>
            <person name="Chan C."/>
        </authorList>
    </citation>
    <scope>NUCLEOTIDE SEQUENCE [LARGE SCALE GENOMIC DNA]</scope>
</reference>
<accession>A0ABN9PEY3</accession>
<proteinExistence type="predicted"/>
<feature type="region of interest" description="Disordered" evidence="1">
    <location>
        <begin position="100"/>
        <end position="217"/>
    </location>
</feature>
<feature type="compositionally biased region" description="Basic and acidic residues" evidence="1">
    <location>
        <begin position="116"/>
        <end position="128"/>
    </location>
</feature>
<evidence type="ECO:0000313" key="3">
    <source>
        <dbReference type="Proteomes" id="UP001189429"/>
    </source>
</evidence>
<evidence type="ECO:0000313" key="2">
    <source>
        <dbReference type="EMBL" id="CAK0791465.1"/>
    </source>
</evidence>
<feature type="compositionally biased region" description="Low complexity" evidence="1">
    <location>
        <begin position="129"/>
        <end position="145"/>
    </location>
</feature>
<dbReference type="SUPFAM" id="SSF54236">
    <property type="entry name" value="Ubiquitin-like"/>
    <property type="match status" value="1"/>
</dbReference>
<dbReference type="Gene3D" id="3.10.20.90">
    <property type="entry name" value="Phosphatidylinositol 3-kinase Catalytic Subunit, Chain A, domain 1"/>
    <property type="match status" value="1"/>
</dbReference>
<feature type="region of interest" description="Disordered" evidence="1">
    <location>
        <begin position="1"/>
        <end position="41"/>
    </location>
</feature>
<feature type="non-terminal residue" evidence="2">
    <location>
        <position position="217"/>
    </location>
</feature>
<dbReference type="InterPro" id="IPR029071">
    <property type="entry name" value="Ubiquitin-like_domsf"/>
</dbReference>
<sequence>MRAWRLRPTRRLRRTPFSRRREDEEEGEGSSEVAPAAKDGEKIRIQIESHGGAVTTKFRMFPTSSFSKMMDAWCDQQEVPRGVAHFELCEGGRVLLPGDTPASCGGAPRPGSPLRVRAEARGQKRDRSSSASSSSSSLGSSADGLLEPLADDGEEREDAAGPSAVASRRALPAASDEEADGEEAWSGQQAAAGGASAASAPAAATPPAAPATPAPAA</sequence>
<name>A0ABN9PEY3_9DINO</name>
<dbReference type="CDD" id="cd01763">
    <property type="entry name" value="Ubl_SUMO_like"/>
    <property type="match status" value="1"/>
</dbReference>
<keyword evidence="3" id="KW-1185">Reference proteome</keyword>
<evidence type="ECO:0000256" key="1">
    <source>
        <dbReference type="SAM" id="MobiDB-lite"/>
    </source>
</evidence>
<organism evidence="2 3">
    <name type="scientific">Prorocentrum cordatum</name>
    <dbReference type="NCBI Taxonomy" id="2364126"/>
    <lineage>
        <taxon>Eukaryota</taxon>
        <taxon>Sar</taxon>
        <taxon>Alveolata</taxon>
        <taxon>Dinophyceae</taxon>
        <taxon>Prorocentrales</taxon>
        <taxon>Prorocentraceae</taxon>
        <taxon>Prorocentrum</taxon>
    </lineage>
</organism>
<evidence type="ECO:0008006" key="4">
    <source>
        <dbReference type="Google" id="ProtNLM"/>
    </source>
</evidence>